<proteinExistence type="predicted"/>
<gene>
    <name evidence="1" type="ORF">MSIBF_A130007</name>
</gene>
<dbReference type="AlphaFoldDB" id="A0A098E6W9"/>
<accession>A0A098E6W9</accession>
<protein>
    <submittedName>
        <fullName evidence="1">Uncharacterized protein</fullName>
    </submittedName>
</protein>
<organism evidence="1">
    <name type="scientific">groundwater metagenome</name>
    <dbReference type="NCBI Taxonomy" id="717931"/>
    <lineage>
        <taxon>unclassified sequences</taxon>
        <taxon>metagenomes</taxon>
        <taxon>ecological metagenomes</taxon>
    </lineage>
</organism>
<sequence length="189" mass="22631">MIFLFNLQNLIDNLKKYKWPTSICYSTVIGLMFDLDRSNACRNVHKLIPILNGILKEAMVLPKRQIHTTEELFELFPVVHDLFIDANRKTNSKTKKQAFSNRRDLKIHEQERAYKQKENYSGKKNDTQKRTRLFPMKTEKFVIWVQQCRAKNMIIECLQMNFQQNLHLYHLLKPRHYQVILDSGQIQHI</sequence>
<evidence type="ECO:0000313" key="1">
    <source>
        <dbReference type="EMBL" id="CEG11211.1"/>
    </source>
</evidence>
<name>A0A098E6W9_9ZZZZ</name>
<dbReference type="EMBL" id="CCXY01000035">
    <property type="protein sequence ID" value="CEG11211.1"/>
    <property type="molecule type" value="Genomic_DNA"/>
</dbReference>
<reference evidence="1" key="1">
    <citation type="submission" date="2014-09" db="EMBL/GenBank/DDBJ databases">
        <authorList>
            <person name="Probst J Alexander"/>
        </authorList>
    </citation>
    <scope>NUCLEOTIDE SEQUENCE</scope>
</reference>